<accession>A0ABV5KEZ6</accession>
<dbReference type="InterPro" id="IPR029069">
    <property type="entry name" value="HotDog_dom_sf"/>
</dbReference>
<gene>
    <name evidence="2" type="ORF">ACFFRI_19365</name>
</gene>
<dbReference type="PANTHER" id="PTHR47260">
    <property type="entry name" value="UPF0644 PROTEIN PB2B4.06"/>
    <property type="match status" value="1"/>
</dbReference>
<dbReference type="Proteomes" id="UP001589750">
    <property type="component" value="Unassembled WGS sequence"/>
</dbReference>
<dbReference type="EMBL" id="JBHMDG010000030">
    <property type="protein sequence ID" value="MFB9315216.1"/>
    <property type="molecule type" value="Genomic_DNA"/>
</dbReference>
<evidence type="ECO:0000259" key="1">
    <source>
        <dbReference type="Pfam" id="PF03061"/>
    </source>
</evidence>
<dbReference type="InterPro" id="IPR006683">
    <property type="entry name" value="Thioestr_dom"/>
</dbReference>
<protein>
    <submittedName>
        <fullName evidence="2">PaaI family thioesterase</fullName>
        <ecNumber evidence="2">3.1.2.-</ecNumber>
    </submittedName>
</protein>
<dbReference type="SUPFAM" id="SSF54637">
    <property type="entry name" value="Thioesterase/thiol ester dehydrase-isomerase"/>
    <property type="match status" value="1"/>
</dbReference>
<keyword evidence="3" id="KW-1185">Reference proteome</keyword>
<comment type="caution">
    <text evidence="2">The sequence shown here is derived from an EMBL/GenBank/DDBJ whole genome shotgun (WGS) entry which is preliminary data.</text>
</comment>
<dbReference type="RefSeq" id="WP_140008949.1">
    <property type="nucleotide sequence ID" value="NZ_JBHMDG010000030.1"/>
</dbReference>
<organism evidence="2 3">
    <name type="scientific">Nocardioides plantarum</name>
    <dbReference type="NCBI Taxonomy" id="29299"/>
    <lineage>
        <taxon>Bacteria</taxon>
        <taxon>Bacillati</taxon>
        <taxon>Actinomycetota</taxon>
        <taxon>Actinomycetes</taxon>
        <taxon>Propionibacteriales</taxon>
        <taxon>Nocardioidaceae</taxon>
        <taxon>Nocardioides</taxon>
    </lineage>
</organism>
<dbReference type="InterPro" id="IPR052061">
    <property type="entry name" value="PTE-AB_protein"/>
</dbReference>
<dbReference type="EC" id="3.1.2.-" evidence="2"/>
<feature type="domain" description="Thioesterase" evidence="1">
    <location>
        <begin position="126"/>
        <end position="196"/>
    </location>
</feature>
<evidence type="ECO:0000313" key="2">
    <source>
        <dbReference type="EMBL" id="MFB9315216.1"/>
    </source>
</evidence>
<proteinExistence type="predicted"/>
<keyword evidence="2" id="KW-0378">Hydrolase</keyword>
<dbReference type="PANTHER" id="PTHR47260:SF1">
    <property type="entry name" value="UPF0644 PROTEIN PB2B4.06"/>
    <property type="match status" value="1"/>
</dbReference>
<sequence length="230" mass="24605">MSDLTMSSFVFEDLPTDDVEAAERLWGGLTDDVRRLLDLGIRSRVDAERVARARALLQEAAGLLAQDAPAGPAGVHYNAHGRSWNWGNTVVGVRNAFAPPVRLEWGDDDVVRSAVDLGAPYEGPPGSVHGGVSALLLDHLMGETASAAHTRLTVTGTLTLRYVRPLPLGRVRMEARVSAEVERKITVTATIRPDEPGAEPAVEAQGLFIIPRWAYQPAADDGPTGIGSLD</sequence>
<dbReference type="Gene3D" id="3.10.129.10">
    <property type="entry name" value="Hotdog Thioesterase"/>
    <property type="match status" value="1"/>
</dbReference>
<evidence type="ECO:0000313" key="3">
    <source>
        <dbReference type="Proteomes" id="UP001589750"/>
    </source>
</evidence>
<reference evidence="2 3" key="1">
    <citation type="submission" date="2024-09" db="EMBL/GenBank/DDBJ databases">
        <authorList>
            <person name="Sun Q."/>
            <person name="Mori K."/>
        </authorList>
    </citation>
    <scope>NUCLEOTIDE SEQUENCE [LARGE SCALE GENOMIC DNA]</scope>
    <source>
        <strain evidence="2 3">JCM 9626</strain>
    </source>
</reference>
<dbReference type="Pfam" id="PF03061">
    <property type="entry name" value="4HBT"/>
    <property type="match status" value="1"/>
</dbReference>
<dbReference type="CDD" id="cd03443">
    <property type="entry name" value="PaaI_thioesterase"/>
    <property type="match status" value="1"/>
</dbReference>
<dbReference type="GO" id="GO:0016787">
    <property type="term" value="F:hydrolase activity"/>
    <property type="evidence" value="ECO:0007669"/>
    <property type="project" value="UniProtKB-KW"/>
</dbReference>
<name>A0ABV5KEZ6_9ACTN</name>